<proteinExistence type="predicted"/>
<dbReference type="RefSeq" id="WP_140588434.1">
    <property type="nucleotide sequence ID" value="NZ_VFWZ01000001.1"/>
</dbReference>
<reference evidence="1 2" key="1">
    <citation type="submission" date="2019-06" db="EMBL/GenBank/DDBJ databases">
        <authorList>
            <person name="Meng X."/>
        </authorList>
    </citation>
    <scope>NUCLEOTIDE SEQUENCE [LARGE SCALE GENOMIC DNA]</scope>
    <source>
        <strain evidence="1 2">M625</strain>
    </source>
</reference>
<protein>
    <recommendedName>
        <fullName evidence="3">DUF839 domain-containing protein</fullName>
    </recommendedName>
</protein>
<organism evidence="1 2">
    <name type="scientific">Aquimarina algicola</name>
    <dbReference type="NCBI Taxonomy" id="2589995"/>
    <lineage>
        <taxon>Bacteria</taxon>
        <taxon>Pseudomonadati</taxon>
        <taxon>Bacteroidota</taxon>
        <taxon>Flavobacteriia</taxon>
        <taxon>Flavobacteriales</taxon>
        <taxon>Flavobacteriaceae</taxon>
        <taxon>Aquimarina</taxon>
    </lineage>
</organism>
<evidence type="ECO:0000313" key="1">
    <source>
        <dbReference type="EMBL" id="TPN88694.1"/>
    </source>
</evidence>
<gene>
    <name evidence="1" type="ORF">FHK87_00330</name>
</gene>
<dbReference type="PROSITE" id="PS51257">
    <property type="entry name" value="PROKAR_LIPOPROTEIN"/>
    <property type="match status" value="1"/>
</dbReference>
<evidence type="ECO:0008006" key="3">
    <source>
        <dbReference type="Google" id="ProtNLM"/>
    </source>
</evidence>
<keyword evidence="2" id="KW-1185">Reference proteome</keyword>
<dbReference type="Proteomes" id="UP000315540">
    <property type="component" value="Unassembled WGS sequence"/>
</dbReference>
<comment type="caution">
    <text evidence="1">The sequence shown here is derived from an EMBL/GenBank/DDBJ whole genome shotgun (WGS) entry which is preliminary data.</text>
</comment>
<sequence>MKNYFLAAAMSSVVMLSSCDIDDYTGNPTPPGKGIELKNHSVTPSFIKDLTSSQKLKAYSLFGSADVLPDTPDFIFGGTADGAGLLRNKEGGFTYVVNNENHFAVARIKFDRTFKPVAGDYIYNSDGSDGTRLCSASLAVPRIHGFGPLFLTAGESGEESLISGISPFADASANNTPRFLPALGRASFENAMPLPAKAFRKRTVIIMGEDDTSSGRITMYDARLGDLQNGKVYALVVKDENGNPITEENKLPEGQEFDIEFKEIENAKNITGADTELIADNLFAMPFKRVEDLDYQKGRGNERTIFFNVTGSASSTNPNGTKQGRTYKLELNSENKFVGKLTCVIDGDNPNGVIAGRDLQSPDNITATENYLYIKEDPNGGINLSHYSYIWQYNIATKELKPVVELDVESGIGVPNDPYGRTDASFRSWEYGAMIDVSDVIGVPDTFMVCIQTHTWREDRFIGVDGGSLSTDNQGSQVVLIKGLPR</sequence>
<accession>A0A504JDA5</accession>
<dbReference type="EMBL" id="VFWZ01000001">
    <property type="protein sequence ID" value="TPN88694.1"/>
    <property type="molecule type" value="Genomic_DNA"/>
</dbReference>
<evidence type="ECO:0000313" key="2">
    <source>
        <dbReference type="Proteomes" id="UP000315540"/>
    </source>
</evidence>
<dbReference type="AlphaFoldDB" id="A0A504JDA5"/>
<dbReference type="OrthoDB" id="727757at2"/>
<name>A0A504JDA5_9FLAO</name>